<evidence type="ECO:0000313" key="2">
    <source>
        <dbReference type="EMBL" id="GAA3996617.1"/>
    </source>
</evidence>
<dbReference type="RefSeq" id="WP_345564592.1">
    <property type="nucleotide sequence ID" value="NZ_BAAAZX010000009.1"/>
</dbReference>
<sequence>MPPTPAKSGTTRLAHATLYALLLATLALLACLGDRLHTPEQPYGPSAAASSEIPSTPQRPEGETADGPDSPDLCPGARSQAAAVSKSWARVPPSATTAAAPTDPADLLARDPRGPARRLPPSGGRSALVSLCQWRI</sequence>
<comment type="caution">
    <text evidence="2">The sequence shown here is derived from an EMBL/GenBank/DDBJ whole genome shotgun (WGS) entry which is preliminary data.</text>
</comment>
<reference evidence="3" key="1">
    <citation type="journal article" date="2019" name="Int. J. Syst. Evol. Microbiol.">
        <title>The Global Catalogue of Microorganisms (GCM) 10K type strain sequencing project: providing services to taxonomists for standard genome sequencing and annotation.</title>
        <authorList>
            <consortium name="The Broad Institute Genomics Platform"/>
            <consortium name="The Broad Institute Genome Sequencing Center for Infectious Disease"/>
            <person name="Wu L."/>
            <person name="Ma J."/>
        </authorList>
    </citation>
    <scope>NUCLEOTIDE SEQUENCE [LARGE SCALE GENOMIC DNA]</scope>
    <source>
        <strain evidence="3">JCM 16924</strain>
    </source>
</reference>
<protein>
    <recommendedName>
        <fullName evidence="4">Lipoprotein</fullName>
    </recommendedName>
</protein>
<evidence type="ECO:0000256" key="1">
    <source>
        <dbReference type="SAM" id="MobiDB-lite"/>
    </source>
</evidence>
<dbReference type="Proteomes" id="UP001500456">
    <property type="component" value="Unassembled WGS sequence"/>
</dbReference>
<gene>
    <name evidence="2" type="ORF">GCM10022232_36830</name>
</gene>
<organism evidence="2 3">
    <name type="scientific">Streptomyces plumbiresistens</name>
    <dbReference type="NCBI Taxonomy" id="511811"/>
    <lineage>
        <taxon>Bacteria</taxon>
        <taxon>Bacillati</taxon>
        <taxon>Actinomycetota</taxon>
        <taxon>Actinomycetes</taxon>
        <taxon>Kitasatosporales</taxon>
        <taxon>Streptomycetaceae</taxon>
        <taxon>Streptomyces</taxon>
    </lineage>
</organism>
<dbReference type="EMBL" id="BAAAZX010000009">
    <property type="protein sequence ID" value="GAA3996617.1"/>
    <property type="molecule type" value="Genomic_DNA"/>
</dbReference>
<feature type="compositionally biased region" description="Low complexity" evidence="1">
    <location>
        <begin position="89"/>
        <end position="107"/>
    </location>
</feature>
<keyword evidence="3" id="KW-1185">Reference proteome</keyword>
<proteinExistence type="predicted"/>
<feature type="region of interest" description="Disordered" evidence="1">
    <location>
        <begin position="36"/>
        <end position="125"/>
    </location>
</feature>
<evidence type="ECO:0000313" key="3">
    <source>
        <dbReference type="Proteomes" id="UP001500456"/>
    </source>
</evidence>
<name>A0ABP7RF70_9ACTN</name>
<evidence type="ECO:0008006" key="4">
    <source>
        <dbReference type="Google" id="ProtNLM"/>
    </source>
</evidence>
<dbReference type="PROSITE" id="PS51257">
    <property type="entry name" value="PROKAR_LIPOPROTEIN"/>
    <property type="match status" value="1"/>
</dbReference>
<accession>A0ABP7RF70</accession>
<feature type="compositionally biased region" description="Polar residues" evidence="1">
    <location>
        <begin position="48"/>
        <end position="58"/>
    </location>
</feature>